<evidence type="ECO:0000313" key="1">
    <source>
        <dbReference type="EMBL" id="QKC79049.1"/>
    </source>
</evidence>
<dbReference type="Proteomes" id="UP000503339">
    <property type="component" value="Chromosome"/>
</dbReference>
<accession>A0A6M7ULU3</accession>
<keyword evidence="2" id="KW-1185">Reference proteome</keyword>
<dbReference type="KEGG" id="merd:EB233_29045"/>
<organism evidence="1 2">
    <name type="scientific">Mesorhizobium erdmanii</name>
    <dbReference type="NCBI Taxonomy" id="1777866"/>
    <lineage>
        <taxon>Bacteria</taxon>
        <taxon>Pseudomonadati</taxon>
        <taxon>Pseudomonadota</taxon>
        <taxon>Alphaproteobacteria</taxon>
        <taxon>Hyphomicrobiales</taxon>
        <taxon>Phyllobacteriaceae</taxon>
        <taxon>Mesorhizobium</taxon>
    </lineage>
</organism>
<reference evidence="1 2" key="1">
    <citation type="submission" date="2018-10" db="EMBL/GenBank/DDBJ databases">
        <authorList>
            <person name="Perry B.J."/>
            <person name="Sullivan J.T."/>
            <person name="Murphy R.J.T."/>
            <person name="Ramsay J.P."/>
            <person name="Ronson C.W."/>
        </authorList>
    </citation>
    <scope>NUCLEOTIDE SEQUENCE [LARGE SCALE GENOMIC DNA]</scope>
    <source>
        <strain evidence="1 2">NZP2014</strain>
    </source>
</reference>
<name>A0A6M7ULU3_9HYPH</name>
<proteinExistence type="predicted"/>
<gene>
    <name evidence="1" type="ORF">EB233_29045</name>
</gene>
<dbReference type="AlphaFoldDB" id="A0A6M7ULU3"/>
<sequence length="271" mass="29862">MWRRADSFAGLIGKKSMDSIEARWEMPSPRKTVSRMGEDYVCWSRMQAEAGQALEAIVRRKELERRAGRGMFCWGVGNAPAVITGALARLGEPVAAVFSIMKSRPKAVDVNPGRIVAWRRYFDVDGAIRPMPRHVLVTSRAESASGPKSRHFALMCWSDKPLLIQHGEQFDPAAYRNAGGTGAPVGASQVTALLKRASQGEGASAYEANLKAWLVAAYWVRLTDPIDCSPEFSCIDDLTDGSVDEWLQFVDRARHESELAEPSHAQQGCLL</sequence>
<evidence type="ECO:0000313" key="2">
    <source>
        <dbReference type="Proteomes" id="UP000503339"/>
    </source>
</evidence>
<protein>
    <submittedName>
        <fullName evidence="1">Uncharacterized protein</fullName>
    </submittedName>
</protein>
<dbReference type="EMBL" id="CP033361">
    <property type="protein sequence ID" value="QKC79049.1"/>
    <property type="molecule type" value="Genomic_DNA"/>
</dbReference>